<keyword evidence="2" id="KW-0433">Leucine-rich repeat</keyword>
<name>A0A7S1DAF1_CYCTE</name>
<evidence type="ECO:0000256" key="3">
    <source>
        <dbReference type="ARBA" id="ARBA00022692"/>
    </source>
</evidence>
<evidence type="ECO:0000313" key="11">
    <source>
        <dbReference type="EMBL" id="CAD8941379.1"/>
    </source>
</evidence>
<evidence type="ECO:0000256" key="1">
    <source>
        <dbReference type="ARBA" id="ARBA00004167"/>
    </source>
</evidence>
<dbReference type="InterPro" id="IPR001611">
    <property type="entry name" value="Leu-rich_rpt"/>
</dbReference>
<proteinExistence type="predicted"/>
<dbReference type="PANTHER" id="PTHR27000">
    <property type="entry name" value="LEUCINE-RICH REPEAT RECEPTOR-LIKE PROTEIN KINASE FAMILY PROTEIN-RELATED"/>
    <property type="match status" value="1"/>
</dbReference>
<keyword evidence="4 10" id="KW-0732">Signal</keyword>
<dbReference type="EMBL" id="HBFW01019384">
    <property type="protein sequence ID" value="CAD8941379.1"/>
    <property type="molecule type" value="Transcribed_RNA"/>
</dbReference>
<dbReference type="FunFam" id="3.80.10.10:FF:000383">
    <property type="entry name" value="Leucine-rich repeat receptor protein kinase EMS1"/>
    <property type="match status" value="1"/>
</dbReference>
<feature type="chain" id="PRO_5030588320" evidence="10">
    <location>
        <begin position="27"/>
        <end position="285"/>
    </location>
</feature>
<evidence type="ECO:0000256" key="6">
    <source>
        <dbReference type="ARBA" id="ARBA00022989"/>
    </source>
</evidence>
<keyword evidence="6" id="KW-1133">Transmembrane helix</keyword>
<sequence>MIIPIVNLFLLSFPLTSFFCSQLSSSLHPHPLFQDLSPSSFNDTLALTDHPHHLWCTGVLNLNGTSLGGQFPVHLASLAPTLGKSSHIIFCRLCQTCDISLTQLRTLLCCITFFQEQLHLEGNFLQGSMPTEIGLFTRLGNEKIARVYILDVFAICSHTHNVQSSFWLLYLCLCFYIYILWMRVCMCSESLSLEGNLLTGSLPTELGLCTRLRSLTLGKNELSGELPSELGQLFSLRTVSLDGNRFTGTVPSDLCDWKDRGVAYTGDFCPQSTSNLGCIEPGCLQ</sequence>
<comment type="subcellular location">
    <subcellularLocation>
        <location evidence="1">Membrane</location>
        <topology evidence="1">Single-pass membrane protein</topology>
    </subcellularLocation>
</comment>
<dbReference type="SUPFAM" id="SSF52058">
    <property type="entry name" value="L domain-like"/>
    <property type="match status" value="1"/>
</dbReference>
<evidence type="ECO:0000256" key="9">
    <source>
        <dbReference type="ARBA" id="ARBA00023180"/>
    </source>
</evidence>
<dbReference type="PANTHER" id="PTHR27000:SF642">
    <property type="entry name" value="INACTIVE LEUCINE-RICH REPEAT RECEPTOR KINASE XIAO-RELATED"/>
    <property type="match status" value="1"/>
</dbReference>
<dbReference type="AlphaFoldDB" id="A0A7S1DAF1"/>
<keyword evidence="7" id="KW-0472">Membrane</keyword>
<evidence type="ECO:0000256" key="2">
    <source>
        <dbReference type="ARBA" id="ARBA00022614"/>
    </source>
</evidence>
<keyword evidence="5" id="KW-0677">Repeat</keyword>
<dbReference type="GO" id="GO:0016020">
    <property type="term" value="C:membrane"/>
    <property type="evidence" value="ECO:0007669"/>
    <property type="project" value="UniProtKB-SubCell"/>
</dbReference>
<keyword evidence="3" id="KW-0812">Transmembrane</keyword>
<protein>
    <submittedName>
        <fullName evidence="11">Uncharacterized protein</fullName>
    </submittedName>
</protein>
<dbReference type="Gene3D" id="3.80.10.10">
    <property type="entry name" value="Ribonuclease Inhibitor"/>
    <property type="match status" value="1"/>
</dbReference>
<evidence type="ECO:0000256" key="5">
    <source>
        <dbReference type="ARBA" id="ARBA00022737"/>
    </source>
</evidence>
<accession>A0A7S1DAF1</accession>
<dbReference type="InterPro" id="IPR032675">
    <property type="entry name" value="LRR_dom_sf"/>
</dbReference>
<evidence type="ECO:0000256" key="8">
    <source>
        <dbReference type="ARBA" id="ARBA00023170"/>
    </source>
</evidence>
<gene>
    <name evidence="11" type="ORF">CTEN0397_LOCUS12445</name>
</gene>
<dbReference type="Pfam" id="PF00560">
    <property type="entry name" value="LRR_1"/>
    <property type="match status" value="2"/>
</dbReference>
<reference evidence="11" key="1">
    <citation type="submission" date="2021-01" db="EMBL/GenBank/DDBJ databases">
        <authorList>
            <person name="Corre E."/>
            <person name="Pelletier E."/>
            <person name="Niang G."/>
            <person name="Scheremetjew M."/>
            <person name="Finn R."/>
            <person name="Kale V."/>
            <person name="Holt S."/>
            <person name="Cochrane G."/>
            <person name="Meng A."/>
            <person name="Brown T."/>
            <person name="Cohen L."/>
        </authorList>
    </citation>
    <scope>NUCLEOTIDE SEQUENCE</scope>
    <source>
        <strain evidence="11">ECT3854</strain>
    </source>
</reference>
<keyword evidence="9" id="KW-0325">Glycoprotein</keyword>
<evidence type="ECO:0000256" key="10">
    <source>
        <dbReference type="SAM" id="SignalP"/>
    </source>
</evidence>
<evidence type="ECO:0000256" key="4">
    <source>
        <dbReference type="ARBA" id="ARBA00022729"/>
    </source>
</evidence>
<evidence type="ECO:0000256" key="7">
    <source>
        <dbReference type="ARBA" id="ARBA00023136"/>
    </source>
</evidence>
<keyword evidence="8" id="KW-0675">Receptor</keyword>
<feature type="signal peptide" evidence="10">
    <location>
        <begin position="1"/>
        <end position="26"/>
    </location>
</feature>
<organism evidence="11">
    <name type="scientific">Cyclophora tenuis</name>
    <name type="common">Marine diatom</name>
    <dbReference type="NCBI Taxonomy" id="216820"/>
    <lineage>
        <taxon>Eukaryota</taxon>
        <taxon>Sar</taxon>
        <taxon>Stramenopiles</taxon>
        <taxon>Ochrophyta</taxon>
        <taxon>Bacillariophyta</taxon>
        <taxon>Fragilariophyceae</taxon>
        <taxon>Fragilariophycidae</taxon>
        <taxon>Cyclophorales</taxon>
        <taxon>Cyclophoraceae</taxon>
        <taxon>Cyclophora</taxon>
    </lineage>
</organism>